<keyword evidence="3" id="KW-1185">Reference proteome</keyword>
<comment type="caution">
    <text evidence="2">The sequence shown here is derived from an EMBL/GenBank/DDBJ whole genome shotgun (WGS) entry which is preliminary data.</text>
</comment>
<dbReference type="SMART" id="SM00225">
    <property type="entry name" value="BTB"/>
    <property type="match status" value="2"/>
</dbReference>
<name>A0A9P5MQZ5_9AGAM</name>
<evidence type="ECO:0000313" key="3">
    <source>
        <dbReference type="Proteomes" id="UP000759537"/>
    </source>
</evidence>
<dbReference type="Proteomes" id="UP000759537">
    <property type="component" value="Unassembled WGS sequence"/>
</dbReference>
<dbReference type="Pfam" id="PF00651">
    <property type="entry name" value="BTB"/>
    <property type="match status" value="2"/>
</dbReference>
<reference evidence="2" key="1">
    <citation type="submission" date="2019-10" db="EMBL/GenBank/DDBJ databases">
        <authorList>
            <consortium name="DOE Joint Genome Institute"/>
            <person name="Kuo A."/>
            <person name="Miyauchi S."/>
            <person name="Kiss E."/>
            <person name="Drula E."/>
            <person name="Kohler A."/>
            <person name="Sanchez-Garcia M."/>
            <person name="Andreopoulos B."/>
            <person name="Barry K.W."/>
            <person name="Bonito G."/>
            <person name="Buee M."/>
            <person name="Carver A."/>
            <person name="Chen C."/>
            <person name="Cichocki N."/>
            <person name="Clum A."/>
            <person name="Culley D."/>
            <person name="Crous P.W."/>
            <person name="Fauchery L."/>
            <person name="Girlanda M."/>
            <person name="Hayes R."/>
            <person name="Keri Z."/>
            <person name="LaButti K."/>
            <person name="Lipzen A."/>
            <person name="Lombard V."/>
            <person name="Magnuson J."/>
            <person name="Maillard F."/>
            <person name="Morin E."/>
            <person name="Murat C."/>
            <person name="Nolan M."/>
            <person name="Ohm R."/>
            <person name="Pangilinan J."/>
            <person name="Pereira M."/>
            <person name="Perotto S."/>
            <person name="Peter M."/>
            <person name="Riley R."/>
            <person name="Sitrit Y."/>
            <person name="Stielow B."/>
            <person name="Szollosi G."/>
            <person name="Zifcakova L."/>
            <person name="Stursova M."/>
            <person name="Spatafora J.W."/>
            <person name="Tedersoo L."/>
            <person name="Vaario L.-M."/>
            <person name="Yamada A."/>
            <person name="Yan M."/>
            <person name="Wang P."/>
            <person name="Xu J."/>
            <person name="Bruns T."/>
            <person name="Baldrian P."/>
            <person name="Vilgalys R."/>
            <person name="Henrissat B."/>
            <person name="Grigoriev I.V."/>
            <person name="Hibbett D."/>
            <person name="Nagy L.G."/>
            <person name="Martin F.M."/>
        </authorList>
    </citation>
    <scope>NUCLEOTIDE SEQUENCE</scope>
    <source>
        <strain evidence="2">Prilba</strain>
    </source>
</reference>
<gene>
    <name evidence="2" type="ORF">DFH94DRAFT_185899</name>
</gene>
<dbReference type="CDD" id="cd18186">
    <property type="entry name" value="BTB_POZ_ZBTB_KLHL-like"/>
    <property type="match status" value="1"/>
</dbReference>
<reference evidence="2" key="2">
    <citation type="journal article" date="2020" name="Nat. Commun.">
        <title>Large-scale genome sequencing of mycorrhizal fungi provides insights into the early evolution of symbiotic traits.</title>
        <authorList>
            <person name="Miyauchi S."/>
            <person name="Kiss E."/>
            <person name="Kuo A."/>
            <person name="Drula E."/>
            <person name="Kohler A."/>
            <person name="Sanchez-Garcia M."/>
            <person name="Morin E."/>
            <person name="Andreopoulos B."/>
            <person name="Barry K.W."/>
            <person name="Bonito G."/>
            <person name="Buee M."/>
            <person name="Carver A."/>
            <person name="Chen C."/>
            <person name="Cichocki N."/>
            <person name="Clum A."/>
            <person name="Culley D."/>
            <person name="Crous P.W."/>
            <person name="Fauchery L."/>
            <person name="Girlanda M."/>
            <person name="Hayes R.D."/>
            <person name="Keri Z."/>
            <person name="LaButti K."/>
            <person name="Lipzen A."/>
            <person name="Lombard V."/>
            <person name="Magnuson J."/>
            <person name="Maillard F."/>
            <person name="Murat C."/>
            <person name="Nolan M."/>
            <person name="Ohm R.A."/>
            <person name="Pangilinan J."/>
            <person name="Pereira M.F."/>
            <person name="Perotto S."/>
            <person name="Peter M."/>
            <person name="Pfister S."/>
            <person name="Riley R."/>
            <person name="Sitrit Y."/>
            <person name="Stielow J.B."/>
            <person name="Szollosi G."/>
            <person name="Zifcakova L."/>
            <person name="Stursova M."/>
            <person name="Spatafora J.W."/>
            <person name="Tedersoo L."/>
            <person name="Vaario L.M."/>
            <person name="Yamada A."/>
            <person name="Yan M."/>
            <person name="Wang P."/>
            <person name="Xu J."/>
            <person name="Bruns T."/>
            <person name="Baldrian P."/>
            <person name="Vilgalys R."/>
            <person name="Dunand C."/>
            <person name="Henrissat B."/>
            <person name="Grigoriev I.V."/>
            <person name="Hibbett D."/>
            <person name="Nagy L.G."/>
            <person name="Martin F.M."/>
        </authorList>
    </citation>
    <scope>NUCLEOTIDE SEQUENCE</scope>
    <source>
        <strain evidence="2">Prilba</strain>
    </source>
</reference>
<dbReference type="InterPro" id="IPR011333">
    <property type="entry name" value="SKP1/BTB/POZ_sf"/>
</dbReference>
<dbReference type="SUPFAM" id="SSF54695">
    <property type="entry name" value="POZ domain"/>
    <property type="match status" value="2"/>
</dbReference>
<protein>
    <recommendedName>
        <fullName evidence="1">BTB domain-containing protein</fullName>
    </recommendedName>
</protein>
<organism evidence="2 3">
    <name type="scientific">Russula ochroleuca</name>
    <dbReference type="NCBI Taxonomy" id="152965"/>
    <lineage>
        <taxon>Eukaryota</taxon>
        <taxon>Fungi</taxon>
        <taxon>Dikarya</taxon>
        <taxon>Basidiomycota</taxon>
        <taxon>Agaricomycotina</taxon>
        <taxon>Agaricomycetes</taxon>
        <taxon>Russulales</taxon>
        <taxon>Russulaceae</taxon>
        <taxon>Russula</taxon>
    </lineage>
</organism>
<dbReference type="InterPro" id="IPR000210">
    <property type="entry name" value="BTB/POZ_dom"/>
</dbReference>
<proteinExistence type="predicted"/>
<sequence length="643" mass="72532">MSTIPHETASPTDEPLANLLFDYPGADVILRSQDAYQFRVPKTYIANSSPILCELTRRTLDSPDDANPEALPVVQLPESGKILHCLLTFIFLVTPLVPSTPEETMELLSIAQKYQMDSVLTHIRDRIARHHPLPIHLEPALRIYFLAQKYGLRPEALQTARTILNYPMTIEDFDNKLDIMSGASLYELWKYHERVQAILASDLTEFKVSRAHGIIAGLRCSDISSSQIPRWLSHYISSIEKSPNLFDLVEFNAAMSRHIVNRSRELECECASIPSQTVRDFWDALASVVDGSFEKAKSALSLVNEREDPQPQINPITCPPETFDVSDASLIIRSSDLVDFRVHKSVLALASPFFRDLLSLPQPSESESIDGLPVVELSEDSELLNTLVSFLYPVRTVIPNSYEKVLHLLVACQKFEMVSVQSSIRAKVDRGEFPAPKGTEAFRAYAIASSKGLIPEIENAARQTLDHPMTFEILGEELRLFEGWALRDLASFRKRCKDNFIVCLDSFLEVQPPGPSSIWVGCPKVMPSGPSGDWVLPKWLKQLLSRYQKELKVQKFTRPLDIHSRIREDYSIAIQNHVNCSFCMGIHTAKGSTFCADLENQLAQARNKVTYFVYFSSTTRFTSRRYAVIAALFGLTYSGLRNR</sequence>
<accession>A0A9P5MQZ5</accession>
<feature type="domain" description="BTB" evidence="1">
    <location>
        <begin position="326"/>
        <end position="400"/>
    </location>
</feature>
<evidence type="ECO:0000259" key="1">
    <source>
        <dbReference type="PROSITE" id="PS50097"/>
    </source>
</evidence>
<dbReference type="AlphaFoldDB" id="A0A9P5MQZ5"/>
<evidence type="ECO:0000313" key="2">
    <source>
        <dbReference type="EMBL" id="KAF8472327.1"/>
    </source>
</evidence>
<dbReference type="Gene3D" id="3.30.710.10">
    <property type="entry name" value="Potassium Channel Kv1.1, Chain A"/>
    <property type="match status" value="2"/>
</dbReference>
<dbReference type="EMBL" id="WHVB01000020">
    <property type="protein sequence ID" value="KAF8472327.1"/>
    <property type="molecule type" value="Genomic_DNA"/>
</dbReference>
<dbReference type="OrthoDB" id="3357985at2759"/>
<dbReference type="PROSITE" id="PS50097">
    <property type="entry name" value="BTB"/>
    <property type="match status" value="1"/>
</dbReference>